<evidence type="ECO:0000256" key="1">
    <source>
        <dbReference type="SAM" id="MobiDB-lite"/>
    </source>
</evidence>
<name>A0A840F9Q6_9SPHN</name>
<proteinExistence type="predicted"/>
<keyword evidence="2" id="KW-0812">Transmembrane</keyword>
<organism evidence="3 4">
    <name type="scientific">Sphingomonas jinjuensis</name>
    <dbReference type="NCBI Taxonomy" id="535907"/>
    <lineage>
        <taxon>Bacteria</taxon>
        <taxon>Pseudomonadati</taxon>
        <taxon>Pseudomonadota</taxon>
        <taxon>Alphaproteobacteria</taxon>
        <taxon>Sphingomonadales</taxon>
        <taxon>Sphingomonadaceae</taxon>
        <taxon>Sphingomonas</taxon>
    </lineage>
</organism>
<dbReference type="Proteomes" id="UP000529795">
    <property type="component" value="Unassembled WGS sequence"/>
</dbReference>
<evidence type="ECO:0000313" key="4">
    <source>
        <dbReference type="Proteomes" id="UP000529795"/>
    </source>
</evidence>
<dbReference type="EMBL" id="JACIEV010000001">
    <property type="protein sequence ID" value="MBB4152514.1"/>
    <property type="molecule type" value="Genomic_DNA"/>
</dbReference>
<keyword evidence="2" id="KW-0472">Membrane</keyword>
<comment type="caution">
    <text evidence="3">The sequence shown here is derived from an EMBL/GenBank/DDBJ whole genome shotgun (WGS) entry which is preliminary data.</text>
</comment>
<feature type="transmembrane region" description="Helical" evidence="2">
    <location>
        <begin position="16"/>
        <end position="38"/>
    </location>
</feature>
<reference evidence="3 4" key="1">
    <citation type="submission" date="2020-08" db="EMBL/GenBank/DDBJ databases">
        <title>Genomic Encyclopedia of Type Strains, Phase IV (KMG-IV): sequencing the most valuable type-strain genomes for metagenomic binning, comparative biology and taxonomic classification.</title>
        <authorList>
            <person name="Goeker M."/>
        </authorList>
    </citation>
    <scope>NUCLEOTIDE SEQUENCE [LARGE SCALE GENOMIC DNA]</scope>
    <source>
        <strain evidence="3 4">YC6723</strain>
    </source>
</reference>
<gene>
    <name evidence="3" type="ORF">GGQ80_000390</name>
</gene>
<keyword evidence="2" id="KW-1133">Transmembrane helix</keyword>
<accession>A0A840F9Q6</accession>
<evidence type="ECO:0000256" key="2">
    <source>
        <dbReference type="SAM" id="Phobius"/>
    </source>
</evidence>
<protein>
    <recommendedName>
        <fullName evidence="5">Inner membrane protein</fullName>
    </recommendedName>
</protein>
<feature type="compositionally biased region" description="Polar residues" evidence="1">
    <location>
        <begin position="54"/>
        <end position="64"/>
    </location>
</feature>
<keyword evidence="4" id="KW-1185">Reference proteome</keyword>
<feature type="region of interest" description="Disordered" evidence="1">
    <location>
        <begin position="50"/>
        <end position="79"/>
    </location>
</feature>
<dbReference type="RefSeq" id="WP_183982033.1">
    <property type="nucleotide sequence ID" value="NZ_JACIEV010000001.1"/>
</dbReference>
<evidence type="ECO:0008006" key="5">
    <source>
        <dbReference type="Google" id="ProtNLM"/>
    </source>
</evidence>
<sequence>MTDRAPSAPRTRGHRTALVVTLILIAFAAGLVLMGIAVRRVHWLQPDDSAATRPVTSSTANQFTPAAPLDANGEPNSDPAVLATREAALAAQLTALEARTAAVSADAAAASNQAGRAEAVLVLAAARRAIDRGQPLGYLEEQLRQRFGTLQPRAVNYLIQAAHHAVTLEDLRQGLDAIAPEIAGPADDGWFSGLRREMSTLIVLHKAGTPSPLPADRLDRIRRLLDAGQVQAARAEVQRLPGVDDAANWMTAAERYILARRALDILDNTALSMPVTPASGSTTTTTIQPTS</sequence>
<evidence type="ECO:0000313" key="3">
    <source>
        <dbReference type="EMBL" id="MBB4152514.1"/>
    </source>
</evidence>
<dbReference type="AlphaFoldDB" id="A0A840F9Q6"/>